<feature type="region of interest" description="Disordered" evidence="2">
    <location>
        <begin position="271"/>
        <end position="346"/>
    </location>
</feature>
<feature type="compositionally biased region" description="Polar residues" evidence="2">
    <location>
        <begin position="235"/>
        <end position="252"/>
    </location>
</feature>
<evidence type="ECO:0000313" key="4">
    <source>
        <dbReference type="EMBL" id="KTB47234.1"/>
    </source>
</evidence>
<feature type="compositionally biased region" description="Basic and acidic residues" evidence="2">
    <location>
        <begin position="23"/>
        <end position="33"/>
    </location>
</feature>
<gene>
    <name evidence="4" type="ORF">WG66_179</name>
</gene>
<feature type="domain" description="Transcription activator GCR1-like" evidence="3">
    <location>
        <begin position="426"/>
        <end position="491"/>
    </location>
</feature>
<protein>
    <recommendedName>
        <fullName evidence="3">Transcription activator GCR1-like domain-containing protein</fullName>
    </recommendedName>
</protein>
<evidence type="ECO:0000259" key="3">
    <source>
        <dbReference type="Pfam" id="PF12550"/>
    </source>
</evidence>
<feature type="compositionally biased region" description="Low complexity" evidence="2">
    <location>
        <begin position="203"/>
        <end position="221"/>
    </location>
</feature>
<accession>A0A0W0GFD5</accession>
<dbReference type="Pfam" id="PF12550">
    <property type="entry name" value="GCR1_C"/>
    <property type="match status" value="1"/>
</dbReference>
<name>A0A0W0GFD5_MONRR</name>
<feature type="compositionally biased region" description="Basic and acidic residues" evidence="2">
    <location>
        <begin position="113"/>
        <end position="122"/>
    </location>
</feature>
<dbReference type="Proteomes" id="UP000054988">
    <property type="component" value="Unassembled WGS sequence"/>
</dbReference>
<dbReference type="EMBL" id="LATX01000082">
    <property type="protein sequence ID" value="KTB47234.1"/>
    <property type="molecule type" value="Genomic_DNA"/>
</dbReference>
<reference evidence="4 5" key="1">
    <citation type="submission" date="2015-12" db="EMBL/GenBank/DDBJ databases">
        <title>Draft genome sequence of Moniliophthora roreri, the causal agent of frosty pod rot of cacao.</title>
        <authorList>
            <person name="Aime M.C."/>
            <person name="Diaz-Valderrama J.R."/>
            <person name="Kijpornyongpan T."/>
            <person name="Phillips-Mora W."/>
        </authorList>
    </citation>
    <scope>NUCLEOTIDE SEQUENCE [LARGE SCALE GENOMIC DNA]</scope>
    <source>
        <strain evidence="4 5">MCA 2952</strain>
    </source>
</reference>
<organism evidence="4 5">
    <name type="scientific">Moniliophthora roreri</name>
    <name type="common">Frosty pod rot fungus</name>
    <name type="synonym">Monilia roreri</name>
    <dbReference type="NCBI Taxonomy" id="221103"/>
    <lineage>
        <taxon>Eukaryota</taxon>
        <taxon>Fungi</taxon>
        <taxon>Dikarya</taxon>
        <taxon>Basidiomycota</taxon>
        <taxon>Agaricomycotina</taxon>
        <taxon>Agaricomycetes</taxon>
        <taxon>Agaricomycetidae</taxon>
        <taxon>Agaricales</taxon>
        <taxon>Marasmiineae</taxon>
        <taxon>Marasmiaceae</taxon>
        <taxon>Moniliophthora</taxon>
    </lineage>
</organism>
<comment type="caution">
    <text evidence="4">The sequence shown here is derived from an EMBL/GenBank/DDBJ whole genome shotgun (WGS) entry which is preliminary data.</text>
</comment>
<evidence type="ECO:0000256" key="1">
    <source>
        <dbReference type="SAM" id="Coils"/>
    </source>
</evidence>
<keyword evidence="1" id="KW-0175">Coiled coil</keyword>
<dbReference type="AlphaFoldDB" id="A0A0W0GFD5"/>
<proteinExistence type="predicted"/>
<dbReference type="InterPro" id="IPR022210">
    <property type="entry name" value="TF_GCR1-like"/>
</dbReference>
<feature type="compositionally biased region" description="Basic and acidic residues" evidence="2">
    <location>
        <begin position="290"/>
        <end position="304"/>
    </location>
</feature>
<feature type="region of interest" description="Disordered" evidence="2">
    <location>
        <begin position="1"/>
        <end position="122"/>
    </location>
</feature>
<feature type="region of interest" description="Disordered" evidence="2">
    <location>
        <begin position="203"/>
        <end position="252"/>
    </location>
</feature>
<feature type="coiled-coil region" evidence="1">
    <location>
        <begin position="132"/>
        <end position="198"/>
    </location>
</feature>
<evidence type="ECO:0000313" key="5">
    <source>
        <dbReference type="Proteomes" id="UP000054988"/>
    </source>
</evidence>
<feature type="compositionally biased region" description="Polar residues" evidence="2">
    <location>
        <begin position="34"/>
        <end position="73"/>
    </location>
</feature>
<evidence type="ECO:0000256" key="2">
    <source>
        <dbReference type="SAM" id="MobiDB-lite"/>
    </source>
</evidence>
<sequence>MSFPGLKRSYLSEGSSSRPPQRRKIETGREENHGTNGRKSQNHNLADLNMSPQMSDLSSQTRSWSEDTSSTIAHKNEGPLPDASPTPNKPSSRQPGANSLAELAQLGSQLIRNESENERRRNDFIGSAQNLIQSLASENEALSSKVKKLERELRVVRSEKDAEIAALKADRARMENELTSLRHVNEDLREEMNVMEAATPLAALPRPLSSPSLPLPGDSSSCQRVTIDRGGETHGGSNSLGATLPRSSTSSPIEINELDKEIILEVDDSSSDLKTTKTQKSTLHRGPAVKGKEKAKTPDSRESSELSSLYDNNSDEESLSSRTPPPQASKEFPVEPRLTRSARRKRRVKVHGRLPKVIGFANYFVQKGEDTVKIPRERFTEIQNSAMLDIEKKFNCERVVKHEWYWDESTEDWVPGYQPPHDLSLGEIWKEYTIGRDGSLSIKELNERWGNSWQWESPEQTQVIKQRKVFIDVVENVVAKPGWDADRALAFFYDHYCLSVATEEDHLRDVSKFLRWLSKEENVNRVLRDVNSCST</sequence>
<feature type="compositionally biased region" description="Polar residues" evidence="2">
    <location>
        <begin position="272"/>
        <end position="281"/>
    </location>
</feature>